<evidence type="ECO:0000313" key="3">
    <source>
        <dbReference type="Proteomes" id="UP000054166"/>
    </source>
</evidence>
<evidence type="ECO:0000256" key="1">
    <source>
        <dbReference type="SAM" id="MobiDB-lite"/>
    </source>
</evidence>
<gene>
    <name evidence="2" type="ORF">PILCRDRAFT_819003</name>
</gene>
<protein>
    <submittedName>
        <fullName evidence="2">Uncharacterized protein</fullName>
    </submittedName>
</protein>
<feature type="region of interest" description="Disordered" evidence="1">
    <location>
        <begin position="56"/>
        <end position="77"/>
    </location>
</feature>
<dbReference type="HOGENOM" id="CLU_2638927_0_0_1"/>
<reference evidence="2 3" key="1">
    <citation type="submission" date="2014-04" db="EMBL/GenBank/DDBJ databases">
        <authorList>
            <consortium name="DOE Joint Genome Institute"/>
            <person name="Kuo A."/>
            <person name="Tarkka M."/>
            <person name="Buscot F."/>
            <person name="Kohler A."/>
            <person name="Nagy L.G."/>
            <person name="Floudas D."/>
            <person name="Copeland A."/>
            <person name="Barry K.W."/>
            <person name="Cichocki N."/>
            <person name="Veneault-Fourrey C."/>
            <person name="LaButti K."/>
            <person name="Lindquist E.A."/>
            <person name="Lipzen A."/>
            <person name="Lundell T."/>
            <person name="Morin E."/>
            <person name="Murat C."/>
            <person name="Sun H."/>
            <person name="Tunlid A."/>
            <person name="Henrissat B."/>
            <person name="Grigoriev I.V."/>
            <person name="Hibbett D.S."/>
            <person name="Martin F."/>
            <person name="Nordberg H.P."/>
            <person name="Cantor M.N."/>
            <person name="Hua S.X."/>
        </authorList>
    </citation>
    <scope>NUCLEOTIDE SEQUENCE [LARGE SCALE GENOMIC DNA]</scope>
    <source>
        <strain evidence="2 3">F 1598</strain>
    </source>
</reference>
<sequence length="77" mass="8647">MIPLKNGTAWNIRWKLADGIDAARITTIRLLLVNIQRAANHGQSFTKAQYIHSRKTRNITTGNDGTATWTGRTKNAR</sequence>
<name>A0A0C3G073_PILCF</name>
<organism evidence="2 3">
    <name type="scientific">Piloderma croceum (strain F 1598)</name>
    <dbReference type="NCBI Taxonomy" id="765440"/>
    <lineage>
        <taxon>Eukaryota</taxon>
        <taxon>Fungi</taxon>
        <taxon>Dikarya</taxon>
        <taxon>Basidiomycota</taxon>
        <taxon>Agaricomycotina</taxon>
        <taxon>Agaricomycetes</taxon>
        <taxon>Agaricomycetidae</taxon>
        <taxon>Atheliales</taxon>
        <taxon>Atheliaceae</taxon>
        <taxon>Piloderma</taxon>
    </lineage>
</organism>
<dbReference type="Proteomes" id="UP000054166">
    <property type="component" value="Unassembled WGS sequence"/>
</dbReference>
<accession>A0A0C3G073</accession>
<proteinExistence type="predicted"/>
<feature type="compositionally biased region" description="Polar residues" evidence="1">
    <location>
        <begin position="58"/>
        <end position="77"/>
    </location>
</feature>
<keyword evidence="3" id="KW-1185">Reference proteome</keyword>
<reference evidence="3" key="2">
    <citation type="submission" date="2015-01" db="EMBL/GenBank/DDBJ databases">
        <title>Evolutionary Origins and Diversification of the Mycorrhizal Mutualists.</title>
        <authorList>
            <consortium name="DOE Joint Genome Institute"/>
            <consortium name="Mycorrhizal Genomics Consortium"/>
            <person name="Kohler A."/>
            <person name="Kuo A."/>
            <person name="Nagy L.G."/>
            <person name="Floudas D."/>
            <person name="Copeland A."/>
            <person name="Barry K.W."/>
            <person name="Cichocki N."/>
            <person name="Veneault-Fourrey C."/>
            <person name="LaButti K."/>
            <person name="Lindquist E.A."/>
            <person name="Lipzen A."/>
            <person name="Lundell T."/>
            <person name="Morin E."/>
            <person name="Murat C."/>
            <person name="Riley R."/>
            <person name="Ohm R."/>
            <person name="Sun H."/>
            <person name="Tunlid A."/>
            <person name="Henrissat B."/>
            <person name="Grigoriev I.V."/>
            <person name="Hibbett D.S."/>
            <person name="Martin F."/>
        </authorList>
    </citation>
    <scope>NUCLEOTIDE SEQUENCE [LARGE SCALE GENOMIC DNA]</scope>
    <source>
        <strain evidence="3">F 1598</strain>
    </source>
</reference>
<dbReference type="AlphaFoldDB" id="A0A0C3G073"/>
<dbReference type="EMBL" id="KN832989">
    <property type="protein sequence ID" value="KIM83971.1"/>
    <property type="molecule type" value="Genomic_DNA"/>
</dbReference>
<dbReference type="InParanoid" id="A0A0C3G073"/>
<evidence type="ECO:0000313" key="2">
    <source>
        <dbReference type="EMBL" id="KIM83971.1"/>
    </source>
</evidence>